<keyword evidence="2" id="KW-0663">Pyridoxal phosphate</keyword>
<dbReference type="InterPro" id="IPR015424">
    <property type="entry name" value="PyrdxlP-dep_Trfase"/>
</dbReference>
<dbReference type="InterPro" id="IPR015421">
    <property type="entry name" value="PyrdxlP-dep_Trfase_major"/>
</dbReference>
<evidence type="ECO:0000256" key="1">
    <source>
        <dbReference type="ARBA" id="ARBA00005384"/>
    </source>
</evidence>
<evidence type="ECO:0000256" key="2">
    <source>
        <dbReference type="ARBA" id="ARBA00022898"/>
    </source>
</evidence>
<evidence type="ECO:0000256" key="5">
    <source>
        <dbReference type="ARBA" id="ARBA00023163"/>
    </source>
</evidence>
<keyword evidence="3" id="KW-0805">Transcription regulation</keyword>
<dbReference type="SMART" id="SM00345">
    <property type="entry name" value="HTH_GNTR"/>
    <property type="match status" value="1"/>
</dbReference>
<keyword evidence="7" id="KW-0808">Transferase</keyword>
<dbReference type="InterPro" id="IPR036390">
    <property type="entry name" value="WH_DNA-bd_sf"/>
</dbReference>
<keyword evidence="4" id="KW-0238">DNA-binding</keyword>
<dbReference type="RefSeq" id="WP_148733339.1">
    <property type="nucleotide sequence ID" value="NZ_VSSB01000001.1"/>
</dbReference>
<dbReference type="SUPFAM" id="SSF46785">
    <property type="entry name" value="Winged helix' DNA-binding domain"/>
    <property type="match status" value="1"/>
</dbReference>
<keyword evidence="5" id="KW-0804">Transcription</keyword>
<comment type="similarity">
    <text evidence="1">In the C-terminal section; belongs to the class-I pyridoxal-phosphate-dependent aminotransferase family.</text>
</comment>
<dbReference type="Pfam" id="PF00155">
    <property type="entry name" value="Aminotran_1_2"/>
    <property type="match status" value="1"/>
</dbReference>
<proteinExistence type="inferred from homology"/>
<dbReference type="Gene3D" id="1.10.10.10">
    <property type="entry name" value="Winged helix-like DNA-binding domain superfamily/Winged helix DNA-binding domain"/>
    <property type="match status" value="1"/>
</dbReference>
<dbReference type="PANTHER" id="PTHR46577:SF1">
    <property type="entry name" value="HTH-TYPE TRANSCRIPTIONAL REGULATORY PROTEIN GABR"/>
    <property type="match status" value="1"/>
</dbReference>
<dbReference type="CDD" id="cd07377">
    <property type="entry name" value="WHTH_GntR"/>
    <property type="match status" value="1"/>
</dbReference>
<dbReference type="EMBL" id="VSSB01000001">
    <property type="protein sequence ID" value="TYL53873.1"/>
    <property type="molecule type" value="Genomic_DNA"/>
</dbReference>
<dbReference type="InterPro" id="IPR036388">
    <property type="entry name" value="WH-like_DNA-bd_sf"/>
</dbReference>
<dbReference type="InterPro" id="IPR000524">
    <property type="entry name" value="Tscrpt_reg_HTH_GntR"/>
</dbReference>
<keyword evidence="7" id="KW-0032">Aminotransferase</keyword>
<dbReference type="Gene3D" id="3.40.640.10">
    <property type="entry name" value="Type I PLP-dependent aspartate aminotransferase-like (Major domain)"/>
    <property type="match status" value="1"/>
</dbReference>
<dbReference type="CDD" id="cd00609">
    <property type="entry name" value="AAT_like"/>
    <property type="match status" value="1"/>
</dbReference>
<comment type="caution">
    <text evidence="7">The sequence shown here is derived from an EMBL/GenBank/DDBJ whole genome shotgun (WGS) entry which is preliminary data.</text>
</comment>
<dbReference type="GO" id="GO:0008483">
    <property type="term" value="F:transaminase activity"/>
    <property type="evidence" value="ECO:0007669"/>
    <property type="project" value="UniProtKB-KW"/>
</dbReference>
<dbReference type="PROSITE" id="PS50949">
    <property type="entry name" value="HTH_GNTR"/>
    <property type="match status" value="1"/>
</dbReference>
<dbReference type="PANTHER" id="PTHR46577">
    <property type="entry name" value="HTH-TYPE TRANSCRIPTIONAL REGULATORY PROTEIN GABR"/>
    <property type="match status" value="1"/>
</dbReference>
<dbReference type="AlphaFoldDB" id="A0A5S4V7M6"/>
<dbReference type="Proteomes" id="UP000325243">
    <property type="component" value="Unassembled WGS sequence"/>
</dbReference>
<evidence type="ECO:0000259" key="6">
    <source>
        <dbReference type="PROSITE" id="PS50949"/>
    </source>
</evidence>
<dbReference type="GO" id="GO:0003700">
    <property type="term" value="F:DNA-binding transcription factor activity"/>
    <property type="evidence" value="ECO:0007669"/>
    <property type="project" value="InterPro"/>
</dbReference>
<name>A0A5S4V7M6_9MICO</name>
<dbReference type="Pfam" id="PF00392">
    <property type="entry name" value="GntR"/>
    <property type="match status" value="1"/>
</dbReference>
<accession>A0A5S4V7M6</accession>
<dbReference type="SUPFAM" id="SSF53383">
    <property type="entry name" value="PLP-dependent transferases"/>
    <property type="match status" value="1"/>
</dbReference>
<reference evidence="7 8" key="1">
    <citation type="submission" date="2019-08" db="EMBL/GenBank/DDBJ databases">
        <authorList>
            <person name="Hu J."/>
        </authorList>
    </citation>
    <scope>NUCLEOTIDE SEQUENCE [LARGE SCALE GENOMIC DNA]</scope>
    <source>
        <strain evidence="7 8">NEAU-184</strain>
    </source>
</reference>
<gene>
    <name evidence="7" type="ORF">FYC51_09625</name>
</gene>
<keyword evidence="8" id="KW-1185">Reference proteome</keyword>
<evidence type="ECO:0000256" key="3">
    <source>
        <dbReference type="ARBA" id="ARBA00023015"/>
    </source>
</evidence>
<evidence type="ECO:0000313" key="8">
    <source>
        <dbReference type="Proteomes" id="UP000325243"/>
    </source>
</evidence>
<organism evidence="7 8">
    <name type="scientific">Agromyces mariniharenae</name>
    <dbReference type="NCBI Taxonomy" id="2604423"/>
    <lineage>
        <taxon>Bacteria</taxon>
        <taxon>Bacillati</taxon>
        <taxon>Actinomycetota</taxon>
        <taxon>Actinomycetes</taxon>
        <taxon>Micrococcales</taxon>
        <taxon>Microbacteriaceae</taxon>
        <taxon>Agromyces</taxon>
    </lineage>
</organism>
<dbReference type="GO" id="GO:0030170">
    <property type="term" value="F:pyridoxal phosphate binding"/>
    <property type="evidence" value="ECO:0007669"/>
    <property type="project" value="InterPro"/>
</dbReference>
<evidence type="ECO:0000256" key="4">
    <source>
        <dbReference type="ARBA" id="ARBA00023125"/>
    </source>
</evidence>
<protein>
    <submittedName>
        <fullName evidence="7">PLP-dependent aminotransferase family protein</fullName>
    </submittedName>
</protein>
<dbReference type="InterPro" id="IPR004839">
    <property type="entry name" value="Aminotransferase_I/II_large"/>
</dbReference>
<dbReference type="GO" id="GO:0003677">
    <property type="term" value="F:DNA binding"/>
    <property type="evidence" value="ECO:0007669"/>
    <property type="project" value="UniProtKB-KW"/>
</dbReference>
<feature type="domain" description="HTH gntR-type" evidence="6">
    <location>
        <begin position="19"/>
        <end position="87"/>
    </location>
</feature>
<evidence type="ECO:0000313" key="7">
    <source>
        <dbReference type="EMBL" id="TYL53873.1"/>
    </source>
</evidence>
<sequence length="470" mass="49309">MARDWADSGLDLHLVVDRTRKVASLEDGLRDAIASGRLAPGTRLPPSRTLAVDLGIARNSVAEVYGRLVAEGRLEARVGAGTWVADRPMPRTVTIAPVHRSTRFDLDLRGGLPDGSAFPRTAWAAATHRALSAASTAALGYAPTEGVEPLRAALAEYLARTRGVHAAPDAVVVTHGFGELIGLVARAVARRGGTRIAVEGYGHASHRDVLVAAGLELVPVPVDDDGLMTDGLDAASVDAVLLTPAHQFPTGVPLSASRRADLVHWAQRGGGLVIEDDYDGEYRFDRRAIGALQALAPEHVVYGGTASKSLSPALGIGWGIIPPTWLDDVLGERRRSGTATDAITQLTLAAFLEAGDYDRTVRTLRQSYRARRERFEEVMAAGAPDASVRGLAAGLHCLLELPAGVAEADVSAAAAARGLRIDGLAAYAADPALAGDRPPSMVVGFGAPPAHRFEEALAEVVRAIEVARVG</sequence>
<dbReference type="InterPro" id="IPR051446">
    <property type="entry name" value="HTH_trans_reg/aminotransferase"/>
</dbReference>